<evidence type="ECO:0000256" key="2">
    <source>
        <dbReference type="SAM" id="SignalP"/>
    </source>
</evidence>
<dbReference type="GO" id="GO:0016020">
    <property type="term" value="C:membrane"/>
    <property type="evidence" value="ECO:0007669"/>
    <property type="project" value="TreeGrafter"/>
</dbReference>
<dbReference type="Pfam" id="PF12697">
    <property type="entry name" value="Abhydrolase_6"/>
    <property type="match status" value="1"/>
</dbReference>
<dbReference type="SUPFAM" id="SSF53474">
    <property type="entry name" value="alpha/beta-Hydrolases"/>
    <property type="match status" value="1"/>
</dbReference>
<dbReference type="PANTHER" id="PTHR43798">
    <property type="entry name" value="MONOACYLGLYCEROL LIPASE"/>
    <property type="match status" value="1"/>
</dbReference>
<keyword evidence="5" id="KW-1185">Reference proteome</keyword>
<dbReference type="InterPro" id="IPR029058">
    <property type="entry name" value="AB_hydrolase_fold"/>
</dbReference>
<comment type="caution">
    <text evidence="4">The sequence shown here is derived from an EMBL/GenBank/DDBJ whole genome shotgun (WGS) entry which is preliminary data.</text>
</comment>
<dbReference type="Gene3D" id="3.40.50.1820">
    <property type="entry name" value="alpha/beta hydrolase"/>
    <property type="match status" value="1"/>
</dbReference>
<dbReference type="AlphaFoldDB" id="A0A8S8XI97"/>
<dbReference type="InterPro" id="IPR000073">
    <property type="entry name" value="AB_hydrolase_1"/>
</dbReference>
<organism evidence="4 5">
    <name type="scientific">Roseiterribacter gracilis</name>
    <dbReference type="NCBI Taxonomy" id="2812848"/>
    <lineage>
        <taxon>Bacteria</taxon>
        <taxon>Pseudomonadati</taxon>
        <taxon>Pseudomonadota</taxon>
        <taxon>Alphaproteobacteria</taxon>
        <taxon>Rhodospirillales</taxon>
        <taxon>Roseiterribacteraceae</taxon>
        <taxon>Roseiterribacter</taxon>
    </lineage>
</organism>
<evidence type="ECO:0000313" key="5">
    <source>
        <dbReference type="Proteomes" id="UP000681075"/>
    </source>
</evidence>
<evidence type="ECO:0000313" key="4">
    <source>
        <dbReference type="EMBL" id="GIL41327.1"/>
    </source>
</evidence>
<evidence type="ECO:0000256" key="1">
    <source>
        <dbReference type="ARBA" id="ARBA00022801"/>
    </source>
</evidence>
<feature type="domain" description="AB hydrolase-1" evidence="3">
    <location>
        <begin position="40"/>
        <end position="281"/>
    </location>
</feature>
<feature type="chain" id="PRO_5035919489" evidence="2">
    <location>
        <begin position="22"/>
        <end position="291"/>
    </location>
</feature>
<reference evidence="4" key="1">
    <citation type="submission" date="2021-02" db="EMBL/GenBank/DDBJ databases">
        <title>Genome sequence of Rhodospirillales sp. strain TMPK1 isolated from soil.</title>
        <authorList>
            <person name="Nakai R."/>
            <person name="Kusada H."/>
            <person name="Tamaki H."/>
        </authorList>
    </citation>
    <scope>NUCLEOTIDE SEQUENCE</scope>
    <source>
        <strain evidence="4">TMPK1</strain>
    </source>
</reference>
<evidence type="ECO:0000259" key="3">
    <source>
        <dbReference type="Pfam" id="PF12697"/>
    </source>
</evidence>
<feature type="signal peptide" evidence="2">
    <location>
        <begin position="1"/>
        <end position="21"/>
    </location>
</feature>
<proteinExistence type="predicted"/>
<dbReference type="GO" id="GO:0016787">
    <property type="term" value="F:hydrolase activity"/>
    <property type="evidence" value="ECO:0007669"/>
    <property type="project" value="UniProtKB-KW"/>
</dbReference>
<name>A0A8S8XI97_9PROT</name>
<dbReference type="EMBL" id="BOPV01000001">
    <property type="protein sequence ID" value="GIL41327.1"/>
    <property type="molecule type" value="Genomic_DNA"/>
</dbReference>
<gene>
    <name evidence="4" type="ORF">TMPK1_35640</name>
</gene>
<keyword evidence="2" id="KW-0732">Signal</keyword>
<dbReference type="PANTHER" id="PTHR43798:SF31">
    <property type="entry name" value="AB HYDROLASE SUPERFAMILY PROTEIN YCLE"/>
    <property type="match status" value="1"/>
</dbReference>
<dbReference type="InterPro" id="IPR050266">
    <property type="entry name" value="AB_hydrolase_sf"/>
</dbReference>
<dbReference type="Proteomes" id="UP000681075">
    <property type="component" value="Unassembled WGS sequence"/>
</dbReference>
<protein>
    <submittedName>
        <fullName evidence="4">Alpha/beta hydrolase</fullName>
    </submittedName>
</protein>
<accession>A0A8S8XI97</accession>
<dbReference type="RefSeq" id="WP_420244765.1">
    <property type="nucleotide sequence ID" value="NZ_BOPV01000001.1"/>
</dbReference>
<sequence>MNRRQVLCALVALLFALPAAAAEFKSDRIVVTVEGSGPDVVLIPGLTSSPRVWMSTVQAMPGYRYHLVQLRGFAGLAAEGNAQGLVTAQSAEEIARYISEQKLKAPAVVGHSMGGTMAMMIAERHPADVGKVMVVDMMPFIGALFGPPGTTAESVKPAADQVKASLEASTGDARKARIEQTIAGMMKNESQRAFAIRDGIDSDPGVGARAMHELITTDLRPDLTKIKVPMTVLYVKQPGMPLTDEQLDGFYKASYAPVPQIKLMRIPDSYHFIMQDAPQRFQSELKTFLAS</sequence>
<keyword evidence="1 4" id="KW-0378">Hydrolase</keyword>